<dbReference type="Proteomes" id="UP000252914">
    <property type="component" value="Unassembled WGS sequence"/>
</dbReference>
<gene>
    <name evidence="3" type="ORF">DTL70_31230</name>
</gene>
<dbReference type="InterPro" id="IPR036388">
    <property type="entry name" value="WH-like_DNA-bd_sf"/>
</dbReference>
<reference evidence="3 4" key="1">
    <citation type="submission" date="2018-06" db="EMBL/GenBank/DDBJ databases">
        <title>Streptomyces reniochalinae sp. nov. and Streptomyces diacarnus sp. nov. from marine sponges.</title>
        <authorList>
            <person name="Li L."/>
        </authorList>
    </citation>
    <scope>NUCLEOTIDE SEQUENCE [LARGE SCALE GENOMIC DNA]</scope>
    <source>
        <strain evidence="3 4">LHW51701</strain>
    </source>
</reference>
<evidence type="ECO:0000313" key="3">
    <source>
        <dbReference type="EMBL" id="RCG14381.1"/>
    </source>
</evidence>
<dbReference type="PROSITE" id="PS51077">
    <property type="entry name" value="HTH_ICLR"/>
    <property type="match status" value="1"/>
</dbReference>
<dbReference type="GO" id="GO:0006355">
    <property type="term" value="P:regulation of DNA-templated transcription"/>
    <property type="evidence" value="ECO:0007669"/>
    <property type="project" value="InterPro"/>
</dbReference>
<feature type="domain" description="HTH iclR-type" evidence="2">
    <location>
        <begin position="44"/>
        <end position="109"/>
    </location>
</feature>
<feature type="compositionally biased region" description="Low complexity" evidence="1">
    <location>
        <begin position="113"/>
        <end position="153"/>
    </location>
</feature>
<dbReference type="Pfam" id="PF09339">
    <property type="entry name" value="HTH_IclR"/>
    <property type="match status" value="1"/>
</dbReference>
<dbReference type="GO" id="GO:0003677">
    <property type="term" value="F:DNA binding"/>
    <property type="evidence" value="ECO:0007669"/>
    <property type="project" value="InterPro"/>
</dbReference>
<accession>A0A367E8N8</accession>
<organism evidence="3 4">
    <name type="scientific">Streptomyces diacarni</name>
    <dbReference type="NCBI Taxonomy" id="2800381"/>
    <lineage>
        <taxon>Bacteria</taxon>
        <taxon>Bacillati</taxon>
        <taxon>Actinomycetota</taxon>
        <taxon>Actinomycetes</taxon>
        <taxon>Kitasatosporales</taxon>
        <taxon>Streptomycetaceae</taxon>
        <taxon>Streptomyces</taxon>
    </lineage>
</organism>
<evidence type="ECO:0000313" key="4">
    <source>
        <dbReference type="Proteomes" id="UP000252914"/>
    </source>
</evidence>
<dbReference type="InterPro" id="IPR036390">
    <property type="entry name" value="WH_DNA-bd_sf"/>
</dbReference>
<dbReference type="SUPFAM" id="SSF46785">
    <property type="entry name" value="Winged helix' DNA-binding domain"/>
    <property type="match status" value="1"/>
</dbReference>
<protein>
    <submittedName>
        <fullName evidence="3">MarR family transcriptional regulator</fullName>
    </submittedName>
</protein>
<evidence type="ECO:0000256" key="1">
    <source>
        <dbReference type="SAM" id="MobiDB-lite"/>
    </source>
</evidence>
<proteinExistence type="predicted"/>
<dbReference type="Gene3D" id="1.10.10.10">
    <property type="entry name" value="Winged helix-like DNA-binding domain superfamily/Winged helix DNA-binding domain"/>
    <property type="match status" value="1"/>
</dbReference>
<keyword evidence="4" id="KW-1185">Reference proteome</keyword>
<name>A0A367E8N8_9ACTN</name>
<dbReference type="InterPro" id="IPR005471">
    <property type="entry name" value="Tscrpt_reg_IclR_N"/>
</dbReference>
<sequence length="213" mass="21446">MRNGRAGHAHIRQAARQDATAKVCTYGDTGGVQTTQQTETGAYVVSAARAFALLAALAELEEEEPGAHRLGVIARRAGLSPSQTNKLLAQAEEHGLVRRTGYGRYALSPKAAATDAAARPATAGPSARPAGHPAARPSASPAARSATGTARPPAAMPVTPAVRRARALTAGGAKASVTGRGSGPAAARERPAPAPVEGAACARTAPVFTVPAR</sequence>
<dbReference type="EMBL" id="QOIN01000070">
    <property type="protein sequence ID" value="RCG14381.1"/>
    <property type="molecule type" value="Genomic_DNA"/>
</dbReference>
<feature type="region of interest" description="Disordered" evidence="1">
    <location>
        <begin position="113"/>
        <end position="198"/>
    </location>
</feature>
<evidence type="ECO:0000259" key="2">
    <source>
        <dbReference type="PROSITE" id="PS51077"/>
    </source>
</evidence>
<dbReference type="AlphaFoldDB" id="A0A367E8N8"/>
<comment type="caution">
    <text evidence="3">The sequence shown here is derived from an EMBL/GenBank/DDBJ whole genome shotgun (WGS) entry which is preliminary data.</text>
</comment>